<protein>
    <submittedName>
        <fullName evidence="3">Uncharacterized protein</fullName>
    </submittedName>
</protein>
<organism evidence="3 4">
    <name type="scientific">Littorina saxatilis</name>
    <dbReference type="NCBI Taxonomy" id="31220"/>
    <lineage>
        <taxon>Eukaryota</taxon>
        <taxon>Metazoa</taxon>
        <taxon>Spiralia</taxon>
        <taxon>Lophotrochozoa</taxon>
        <taxon>Mollusca</taxon>
        <taxon>Gastropoda</taxon>
        <taxon>Caenogastropoda</taxon>
        <taxon>Littorinimorpha</taxon>
        <taxon>Littorinoidea</taxon>
        <taxon>Littorinidae</taxon>
        <taxon>Littorina</taxon>
    </lineage>
</organism>
<sequence length="434" mass="48752">MASDDMEPTSGDFMVLDSTTDREGSSPGEQFGVERQLEHQRSEAINRLCGMCGTDDGCARPLRVVVVGKHGAGKSSFIDSVAAAVSEDKWHEYANTGYRLDAGPITIVNQRHPKCCNEDRDRYKSVLLPTLIDVAGLGDDVDDKTEELLRLLFYGHLQEDEPIMQAYEECKKCTQEEIRKKYSQSYTEMRVDRIIFVASAADNLPTRLMSCVYRAAQPAYHRTERRAVPLFGVLTKMDKVDVHSVTFKEKKGNFMKELGLILPRLLICSNYCDDLDPDCERIERLRPDLDLPIVRFLQQVCDNARKVTKEGEVLPGSEGTREEAENAENAAKQAPGPQDHIRQAWQSLDPMQQDVVTSAVVGLVTLLVMFFALPSAGQVNAIIHENCRNGVIDDPEVCDNLSHGPGFLHWLSQFFAAVILSLMFFGYRQFIRRA</sequence>
<proteinExistence type="predicted"/>
<keyword evidence="2" id="KW-0812">Transmembrane</keyword>
<dbReference type="Proteomes" id="UP001374579">
    <property type="component" value="Unassembled WGS sequence"/>
</dbReference>
<dbReference type="AlphaFoldDB" id="A0AAN9G607"/>
<accession>A0AAN9G607</accession>
<keyword evidence="2" id="KW-0472">Membrane</keyword>
<keyword evidence="2" id="KW-1133">Transmembrane helix</keyword>
<feature type="transmembrane region" description="Helical" evidence="2">
    <location>
        <begin position="407"/>
        <end position="427"/>
    </location>
</feature>
<keyword evidence="4" id="KW-1185">Reference proteome</keyword>
<feature type="region of interest" description="Disordered" evidence="1">
    <location>
        <begin position="1"/>
        <end position="37"/>
    </location>
</feature>
<feature type="region of interest" description="Disordered" evidence="1">
    <location>
        <begin position="311"/>
        <end position="337"/>
    </location>
</feature>
<dbReference type="EMBL" id="JBAMIC010000018">
    <property type="protein sequence ID" value="KAK7095165.1"/>
    <property type="molecule type" value="Genomic_DNA"/>
</dbReference>
<comment type="caution">
    <text evidence="3">The sequence shown here is derived from an EMBL/GenBank/DDBJ whole genome shotgun (WGS) entry which is preliminary data.</text>
</comment>
<dbReference type="InterPro" id="IPR027417">
    <property type="entry name" value="P-loop_NTPase"/>
</dbReference>
<reference evidence="3 4" key="1">
    <citation type="submission" date="2024-02" db="EMBL/GenBank/DDBJ databases">
        <title>Chromosome-scale genome assembly of the rough periwinkle Littorina saxatilis.</title>
        <authorList>
            <person name="De Jode A."/>
            <person name="Faria R."/>
            <person name="Formenti G."/>
            <person name="Sims Y."/>
            <person name="Smith T.P."/>
            <person name="Tracey A."/>
            <person name="Wood J.M.D."/>
            <person name="Zagrodzka Z.B."/>
            <person name="Johannesson K."/>
            <person name="Butlin R.K."/>
            <person name="Leder E.H."/>
        </authorList>
    </citation>
    <scope>NUCLEOTIDE SEQUENCE [LARGE SCALE GENOMIC DNA]</scope>
    <source>
        <strain evidence="3">Snail1</strain>
        <tissue evidence="3">Muscle</tissue>
    </source>
</reference>
<evidence type="ECO:0000256" key="1">
    <source>
        <dbReference type="SAM" id="MobiDB-lite"/>
    </source>
</evidence>
<name>A0AAN9G607_9CAEN</name>
<gene>
    <name evidence="3" type="ORF">V1264_006610</name>
</gene>
<evidence type="ECO:0000313" key="4">
    <source>
        <dbReference type="Proteomes" id="UP001374579"/>
    </source>
</evidence>
<evidence type="ECO:0000256" key="2">
    <source>
        <dbReference type="SAM" id="Phobius"/>
    </source>
</evidence>
<dbReference type="Gene3D" id="3.40.50.300">
    <property type="entry name" value="P-loop containing nucleotide triphosphate hydrolases"/>
    <property type="match status" value="1"/>
</dbReference>
<dbReference type="SUPFAM" id="SSF52540">
    <property type="entry name" value="P-loop containing nucleoside triphosphate hydrolases"/>
    <property type="match status" value="1"/>
</dbReference>
<evidence type="ECO:0000313" key="3">
    <source>
        <dbReference type="EMBL" id="KAK7095165.1"/>
    </source>
</evidence>
<feature type="transmembrane region" description="Helical" evidence="2">
    <location>
        <begin position="355"/>
        <end position="373"/>
    </location>
</feature>